<evidence type="ECO:0000256" key="12">
    <source>
        <dbReference type="ARBA" id="ARBA00023136"/>
    </source>
</evidence>
<keyword evidence="8" id="KW-0492">Microsome</keyword>
<dbReference type="InterPro" id="IPR001128">
    <property type="entry name" value="Cyt_P450"/>
</dbReference>
<sequence length="266" mass="30122">MQSIKEKKNIQRDDFLQLLIQLKNKGRVDEEKNGLEAEKVNADNDTVDQKLFKFEGDNLVAQAAIFFTAGFEAIATNGSFVLYHLAMHPEVQEKARAEIHEVLESEKGKLTYEALNKMEYLQMVISETLRLFPNLSVLDRVPNRDYVLPGTNLTLEKGTPVYIPLMGLHMDPNIYPNPEKFDPERFSQENIKKRHPFTYLPFGDGPKFCVGKRFGIMAVKTGMISILQNFEVSPCAETPVPLVLDPKAMILAPIGGIPLKFNRIKV</sequence>
<evidence type="ECO:0008006" key="16">
    <source>
        <dbReference type="Google" id="ProtNLM"/>
    </source>
</evidence>
<accession>A0ABQ8TXC3</accession>
<dbReference type="PANTHER" id="PTHR24292:SF54">
    <property type="entry name" value="CYP9F3-RELATED"/>
    <property type="match status" value="1"/>
</dbReference>
<reference evidence="14 15" key="1">
    <citation type="journal article" date="2022" name="Allergy">
        <title>Genome assembly and annotation of Periplaneta americana reveal a comprehensive cockroach allergen profile.</title>
        <authorList>
            <person name="Wang L."/>
            <person name="Xiong Q."/>
            <person name="Saelim N."/>
            <person name="Wang L."/>
            <person name="Nong W."/>
            <person name="Wan A.T."/>
            <person name="Shi M."/>
            <person name="Liu X."/>
            <person name="Cao Q."/>
            <person name="Hui J.H.L."/>
            <person name="Sookrung N."/>
            <person name="Leung T.F."/>
            <person name="Tungtrongchitr A."/>
            <person name="Tsui S.K.W."/>
        </authorList>
    </citation>
    <scope>NUCLEOTIDE SEQUENCE [LARGE SCALE GENOMIC DNA]</scope>
    <source>
        <strain evidence="14">PWHHKU_190912</strain>
    </source>
</reference>
<dbReference type="PROSITE" id="PS00086">
    <property type="entry name" value="CYTOCHROME_P450"/>
    <property type="match status" value="1"/>
</dbReference>
<keyword evidence="15" id="KW-1185">Reference proteome</keyword>
<evidence type="ECO:0000313" key="15">
    <source>
        <dbReference type="Proteomes" id="UP001148838"/>
    </source>
</evidence>
<evidence type="ECO:0000256" key="5">
    <source>
        <dbReference type="ARBA" id="ARBA00022617"/>
    </source>
</evidence>
<dbReference type="InterPro" id="IPR036396">
    <property type="entry name" value="Cyt_P450_sf"/>
</dbReference>
<evidence type="ECO:0000313" key="14">
    <source>
        <dbReference type="EMBL" id="KAJ4450332.1"/>
    </source>
</evidence>
<dbReference type="PANTHER" id="PTHR24292">
    <property type="entry name" value="CYTOCHROME P450"/>
    <property type="match status" value="1"/>
</dbReference>
<keyword evidence="12" id="KW-0472">Membrane</keyword>
<comment type="subcellular location">
    <subcellularLocation>
        <location evidence="3">Endoplasmic reticulum membrane</location>
        <topology evidence="3">Peripheral membrane protein</topology>
    </subcellularLocation>
    <subcellularLocation>
        <location evidence="2">Microsome membrane</location>
        <topology evidence="2">Peripheral membrane protein</topology>
    </subcellularLocation>
</comment>
<comment type="cofactor">
    <cofactor evidence="1">
        <name>heme</name>
        <dbReference type="ChEBI" id="CHEBI:30413"/>
    </cofactor>
</comment>
<dbReference type="SUPFAM" id="SSF48264">
    <property type="entry name" value="Cytochrome P450"/>
    <property type="match status" value="1"/>
</dbReference>
<comment type="similarity">
    <text evidence="4 13">Belongs to the cytochrome P450 family.</text>
</comment>
<evidence type="ECO:0000256" key="13">
    <source>
        <dbReference type="RuleBase" id="RU000461"/>
    </source>
</evidence>
<dbReference type="Pfam" id="PF00067">
    <property type="entry name" value="p450"/>
    <property type="match status" value="1"/>
</dbReference>
<evidence type="ECO:0000256" key="9">
    <source>
        <dbReference type="ARBA" id="ARBA00023002"/>
    </source>
</evidence>
<keyword evidence="7" id="KW-0256">Endoplasmic reticulum</keyword>
<evidence type="ECO:0000256" key="11">
    <source>
        <dbReference type="ARBA" id="ARBA00023033"/>
    </source>
</evidence>
<keyword evidence="9 13" id="KW-0560">Oxidoreductase</keyword>
<evidence type="ECO:0000256" key="10">
    <source>
        <dbReference type="ARBA" id="ARBA00023004"/>
    </source>
</evidence>
<keyword evidence="11 13" id="KW-0503">Monooxygenase</keyword>
<evidence type="ECO:0000256" key="8">
    <source>
        <dbReference type="ARBA" id="ARBA00022848"/>
    </source>
</evidence>
<keyword evidence="10 13" id="KW-0408">Iron</keyword>
<dbReference type="EMBL" id="JAJSOF020000003">
    <property type="protein sequence ID" value="KAJ4450332.1"/>
    <property type="molecule type" value="Genomic_DNA"/>
</dbReference>
<evidence type="ECO:0000256" key="1">
    <source>
        <dbReference type="ARBA" id="ARBA00001971"/>
    </source>
</evidence>
<dbReference type="InterPro" id="IPR002401">
    <property type="entry name" value="Cyt_P450_E_grp-I"/>
</dbReference>
<organism evidence="14 15">
    <name type="scientific">Periplaneta americana</name>
    <name type="common">American cockroach</name>
    <name type="synonym">Blatta americana</name>
    <dbReference type="NCBI Taxonomy" id="6978"/>
    <lineage>
        <taxon>Eukaryota</taxon>
        <taxon>Metazoa</taxon>
        <taxon>Ecdysozoa</taxon>
        <taxon>Arthropoda</taxon>
        <taxon>Hexapoda</taxon>
        <taxon>Insecta</taxon>
        <taxon>Pterygota</taxon>
        <taxon>Neoptera</taxon>
        <taxon>Polyneoptera</taxon>
        <taxon>Dictyoptera</taxon>
        <taxon>Blattodea</taxon>
        <taxon>Blattoidea</taxon>
        <taxon>Blattidae</taxon>
        <taxon>Blattinae</taxon>
        <taxon>Periplaneta</taxon>
    </lineage>
</organism>
<keyword evidence="5 13" id="KW-0349">Heme</keyword>
<dbReference type="Proteomes" id="UP001148838">
    <property type="component" value="Unassembled WGS sequence"/>
</dbReference>
<name>A0ABQ8TXC3_PERAM</name>
<evidence type="ECO:0000256" key="3">
    <source>
        <dbReference type="ARBA" id="ARBA00004406"/>
    </source>
</evidence>
<evidence type="ECO:0000256" key="6">
    <source>
        <dbReference type="ARBA" id="ARBA00022723"/>
    </source>
</evidence>
<evidence type="ECO:0000256" key="7">
    <source>
        <dbReference type="ARBA" id="ARBA00022824"/>
    </source>
</evidence>
<protein>
    <recommendedName>
        <fullName evidence="16">Cytochrome P450</fullName>
    </recommendedName>
</protein>
<comment type="caution">
    <text evidence="14">The sequence shown here is derived from an EMBL/GenBank/DDBJ whole genome shotgun (WGS) entry which is preliminary data.</text>
</comment>
<dbReference type="CDD" id="cd11056">
    <property type="entry name" value="CYP6-like"/>
    <property type="match status" value="1"/>
</dbReference>
<dbReference type="InterPro" id="IPR050476">
    <property type="entry name" value="Insect_CytP450_Detox"/>
</dbReference>
<dbReference type="Gene3D" id="1.10.630.10">
    <property type="entry name" value="Cytochrome P450"/>
    <property type="match status" value="1"/>
</dbReference>
<dbReference type="PRINTS" id="PR00385">
    <property type="entry name" value="P450"/>
</dbReference>
<dbReference type="PRINTS" id="PR00463">
    <property type="entry name" value="EP450I"/>
</dbReference>
<dbReference type="InterPro" id="IPR017972">
    <property type="entry name" value="Cyt_P450_CS"/>
</dbReference>
<keyword evidence="6 13" id="KW-0479">Metal-binding</keyword>
<gene>
    <name evidence="14" type="ORF">ANN_01752</name>
</gene>
<evidence type="ECO:0000256" key="4">
    <source>
        <dbReference type="ARBA" id="ARBA00010617"/>
    </source>
</evidence>
<evidence type="ECO:0000256" key="2">
    <source>
        <dbReference type="ARBA" id="ARBA00004174"/>
    </source>
</evidence>
<proteinExistence type="inferred from homology"/>